<dbReference type="GO" id="GO:0030599">
    <property type="term" value="F:pectinesterase activity"/>
    <property type="evidence" value="ECO:0007669"/>
    <property type="project" value="UniProtKB-UniRule"/>
</dbReference>
<evidence type="ECO:0000256" key="3">
    <source>
        <dbReference type="ARBA" id="ARBA00013229"/>
    </source>
</evidence>
<dbReference type="PANTHER" id="PTHR31707">
    <property type="entry name" value="PECTINESTERASE"/>
    <property type="match status" value="1"/>
</dbReference>
<evidence type="ECO:0000313" key="13">
    <source>
        <dbReference type="EMBL" id="KAF7147061.1"/>
    </source>
</evidence>
<dbReference type="AlphaFoldDB" id="A0A834H3Q5"/>
<evidence type="ECO:0000256" key="11">
    <source>
        <dbReference type="RuleBase" id="RU000589"/>
    </source>
</evidence>
<dbReference type="PROSITE" id="PS00503">
    <property type="entry name" value="PECTINESTERASE_2"/>
    <property type="match status" value="1"/>
</dbReference>
<dbReference type="InterPro" id="IPR033131">
    <property type="entry name" value="Pectinesterase_Asp_AS"/>
</dbReference>
<comment type="caution">
    <text evidence="13">The sequence shown here is derived from an EMBL/GenBank/DDBJ whole genome shotgun (WGS) entry which is preliminary data.</text>
</comment>
<sequence length="344" mass="38064">MATSSFTFPFLFFHLIVVNSIVIVPSSSTTFNVTVVKDGSGQFRTISEAVLGAPTDGNNTYLINIKPGLYEEYVSIPKAKPFLALIGSGADKTKITGNRSNKNGFGTTKSATLVVKGDHFLLQDITVENSAGPGTQAVALFCRAEYAVFYKCKITGYQDTLFADHTRQFYRECDIYGTVDFIFGDARAIFQNCNLFARDTGAIFTAHSRHDLNVSLGYVIQNCSLKASPEIANNITTNVSEMNAYLGRPWRNFSTVIVMESFIDTIFNPLGWEPMGNSNGKLVTYREYHNRGGGANVTGRVKWEGYKVIWHHEEAMQYTARNFIDGDTWIPQTGVAYYGGLALT</sequence>
<dbReference type="InterPro" id="IPR011050">
    <property type="entry name" value="Pectin_lyase_fold/virulence"/>
</dbReference>
<comment type="subcellular location">
    <subcellularLocation>
        <location evidence="1">Secreted</location>
        <location evidence="1">Cell wall</location>
    </subcellularLocation>
</comment>
<keyword evidence="5" id="KW-0964">Secreted</keyword>
<feature type="domain" description="Pectinesterase catalytic" evidence="12">
    <location>
        <begin position="32"/>
        <end position="327"/>
    </location>
</feature>
<dbReference type="Gene3D" id="2.160.20.10">
    <property type="entry name" value="Single-stranded right-handed beta-helix, Pectin lyase-like"/>
    <property type="match status" value="1"/>
</dbReference>
<keyword evidence="8" id="KW-0961">Cell wall biogenesis/degradation</keyword>
<evidence type="ECO:0000313" key="14">
    <source>
        <dbReference type="Proteomes" id="UP000626092"/>
    </source>
</evidence>
<name>A0A834H3Q5_RHOSS</name>
<dbReference type="GO" id="GO:0045490">
    <property type="term" value="P:pectin catabolic process"/>
    <property type="evidence" value="ECO:0007669"/>
    <property type="project" value="UniProtKB-UniRule"/>
</dbReference>
<evidence type="ECO:0000256" key="4">
    <source>
        <dbReference type="ARBA" id="ARBA00022512"/>
    </source>
</evidence>
<reference evidence="13" key="1">
    <citation type="submission" date="2019-11" db="EMBL/GenBank/DDBJ databases">
        <authorList>
            <person name="Liu Y."/>
            <person name="Hou J."/>
            <person name="Li T.-Q."/>
            <person name="Guan C.-H."/>
            <person name="Wu X."/>
            <person name="Wu H.-Z."/>
            <person name="Ling F."/>
            <person name="Zhang R."/>
            <person name="Shi X.-G."/>
            <person name="Ren J.-P."/>
            <person name="Chen E.-F."/>
            <person name="Sun J.-M."/>
        </authorList>
    </citation>
    <scope>NUCLEOTIDE SEQUENCE</scope>
    <source>
        <strain evidence="13">Adult_tree_wgs_1</strain>
        <tissue evidence="13">Leaves</tissue>
    </source>
</reference>
<comment type="catalytic activity">
    <reaction evidence="9 11">
        <text>[(1-&gt;4)-alpha-D-galacturonosyl methyl ester](n) + n H2O = [(1-&gt;4)-alpha-D-galacturonosyl](n) + n methanol + n H(+)</text>
        <dbReference type="Rhea" id="RHEA:22380"/>
        <dbReference type="Rhea" id="RHEA-COMP:14570"/>
        <dbReference type="Rhea" id="RHEA-COMP:14573"/>
        <dbReference type="ChEBI" id="CHEBI:15377"/>
        <dbReference type="ChEBI" id="CHEBI:15378"/>
        <dbReference type="ChEBI" id="CHEBI:17790"/>
        <dbReference type="ChEBI" id="CHEBI:140522"/>
        <dbReference type="ChEBI" id="CHEBI:140523"/>
        <dbReference type="EC" id="3.1.1.11"/>
    </reaction>
</comment>
<evidence type="ECO:0000256" key="1">
    <source>
        <dbReference type="ARBA" id="ARBA00004191"/>
    </source>
</evidence>
<keyword evidence="7 11" id="KW-0063">Aspartyl esterase</keyword>
<dbReference type="InterPro" id="IPR012334">
    <property type="entry name" value="Pectin_lyas_fold"/>
</dbReference>
<keyword evidence="4" id="KW-0134">Cell wall</keyword>
<gene>
    <name evidence="13" type="ORF">RHSIM_Rhsim03G0210200</name>
</gene>
<organism evidence="13 14">
    <name type="scientific">Rhododendron simsii</name>
    <name type="common">Sims's rhododendron</name>
    <dbReference type="NCBI Taxonomy" id="118357"/>
    <lineage>
        <taxon>Eukaryota</taxon>
        <taxon>Viridiplantae</taxon>
        <taxon>Streptophyta</taxon>
        <taxon>Embryophyta</taxon>
        <taxon>Tracheophyta</taxon>
        <taxon>Spermatophyta</taxon>
        <taxon>Magnoliopsida</taxon>
        <taxon>eudicotyledons</taxon>
        <taxon>Gunneridae</taxon>
        <taxon>Pentapetalae</taxon>
        <taxon>asterids</taxon>
        <taxon>Ericales</taxon>
        <taxon>Ericaceae</taxon>
        <taxon>Ericoideae</taxon>
        <taxon>Rhodoreae</taxon>
        <taxon>Rhododendron</taxon>
    </lineage>
</organism>
<feature type="active site" evidence="10">
    <location>
        <position position="180"/>
    </location>
</feature>
<feature type="chain" id="PRO_5033098287" description="Pectinesterase" evidence="11">
    <location>
        <begin position="21"/>
        <end position="344"/>
    </location>
</feature>
<dbReference type="GO" id="GO:0042545">
    <property type="term" value="P:cell wall modification"/>
    <property type="evidence" value="ECO:0007669"/>
    <property type="project" value="UniProtKB-UniRule"/>
</dbReference>
<evidence type="ECO:0000256" key="6">
    <source>
        <dbReference type="ARBA" id="ARBA00022801"/>
    </source>
</evidence>
<evidence type="ECO:0000259" key="12">
    <source>
        <dbReference type="Pfam" id="PF01095"/>
    </source>
</evidence>
<accession>A0A834H3Q5</accession>
<keyword evidence="6 11" id="KW-0378">Hydrolase</keyword>
<dbReference type="UniPathway" id="UPA00545">
    <property type="reaction ID" value="UER00823"/>
</dbReference>
<dbReference type="OrthoDB" id="2019149at2759"/>
<evidence type="ECO:0000256" key="9">
    <source>
        <dbReference type="ARBA" id="ARBA00047928"/>
    </source>
</evidence>
<dbReference type="FunFam" id="2.160.20.10:FF:000029">
    <property type="entry name" value="Pectinesterase 4"/>
    <property type="match status" value="1"/>
</dbReference>
<evidence type="ECO:0000256" key="5">
    <source>
        <dbReference type="ARBA" id="ARBA00022525"/>
    </source>
</evidence>
<dbReference type="EC" id="3.1.1.11" evidence="3 11"/>
<evidence type="ECO:0000256" key="10">
    <source>
        <dbReference type="PROSITE-ProRule" id="PRU10040"/>
    </source>
</evidence>
<feature type="signal peptide" evidence="11">
    <location>
        <begin position="1"/>
        <end position="20"/>
    </location>
</feature>
<keyword evidence="14" id="KW-1185">Reference proteome</keyword>
<evidence type="ECO:0000256" key="8">
    <source>
        <dbReference type="ARBA" id="ARBA00023316"/>
    </source>
</evidence>
<dbReference type="Pfam" id="PF01095">
    <property type="entry name" value="Pectinesterase"/>
    <property type="match status" value="1"/>
</dbReference>
<keyword evidence="11" id="KW-0732">Signal</keyword>
<proteinExistence type="predicted"/>
<dbReference type="EMBL" id="WJXA01000003">
    <property type="protein sequence ID" value="KAF7147061.1"/>
    <property type="molecule type" value="Genomic_DNA"/>
</dbReference>
<dbReference type="SUPFAM" id="SSF51126">
    <property type="entry name" value="Pectin lyase-like"/>
    <property type="match status" value="1"/>
</dbReference>
<protein>
    <recommendedName>
        <fullName evidence="3 11">Pectinesterase</fullName>
        <ecNumber evidence="3 11">3.1.1.11</ecNumber>
    </recommendedName>
</protein>
<evidence type="ECO:0000256" key="2">
    <source>
        <dbReference type="ARBA" id="ARBA00005184"/>
    </source>
</evidence>
<evidence type="ECO:0000256" key="7">
    <source>
        <dbReference type="ARBA" id="ARBA00023085"/>
    </source>
</evidence>
<dbReference type="Proteomes" id="UP000626092">
    <property type="component" value="Unassembled WGS sequence"/>
</dbReference>
<comment type="pathway">
    <text evidence="2 11">Glycan metabolism; pectin degradation; 2-dehydro-3-deoxy-D-gluconate from pectin: step 1/5.</text>
</comment>
<dbReference type="InterPro" id="IPR000070">
    <property type="entry name" value="Pectinesterase_cat"/>
</dbReference>